<gene>
    <name evidence="1" type="ORF">LEP1GSC161_0423</name>
</gene>
<evidence type="ECO:0000313" key="1">
    <source>
        <dbReference type="EMBL" id="EMO59384.1"/>
    </source>
</evidence>
<comment type="caution">
    <text evidence="1">The sequence shown here is derived from an EMBL/GenBank/DDBJ whole genome shotgun (WGS) entry which is preliminary data.</text>
</comment>
<protein>
    <submittedName>
        <fullName evidence="1">Polynucleotide adenylyltransferase domain protein</fullName>
    </submittedName>
</protein>
<accession>M6W2B7</accession>
<dbReference type="GO" id="GO:0016779">
    <property type="term" value="F:nucleotidyltransferase activity"/>
    <property type="evidence" value="ECO:0007669"/>
    <property type="project" value="UniProtKB-KW"/>
</dbReference>
<sequence>MKFLSNLFKKKIGSVEDILSHPDGKRYYRDAHLIRKNMIDEDAVKIIHRLNKFGFKAYIVGGAFATFFSGESPKTST</sequence>
<dbReference type="Proteomes" id="UP000012149">
    <property type="component" value="Unassembled WGS sequence"/>
</dbReference>
<keyword evidence="1" id="KW-0548">Nucleotidyltransferase</keyword>
<proteinExistence type="predicted"/>
<dbReference type="AlphaFoldDB" id="M6W2B7"/>
<dbReference type="EMBL" id="AKWE02000032">
    <property type="protein sequence ID" value="EMO59384.1"/>
    <property type="molecule type" value="Genomic_DNA"/>
</dbReference>
<organism evidence="1 2">
    <name type="scientific">Leptospira santarosai str. CBC1416</name>
    <dbReference type="NCBI Taxonomy" id="1193059"/>
    <lineage>
        <taxon>Bacteria</taxon>
        <taxon>Pseudomonadati</taxon>
        <taxon>Spirochaetota</taxon>
        <taxon>Spirochaetia</taxon>
        <taxon>Leptospirales</taxon>
        <taxon>Leptospiraceae</taxon>
        <taxon>Leptospira</taxon>
    </lineage>
</organism>
<name>M6W2B7_9LEPT</name>
<keyword evidence="1" id="KW-0808">Transferase</keyword>
<reference evidence="1 2" key="1">
    <citation type="submission" date="2013-01" db="EMBL/GenBank/DDBJ databases">
        <authorList>
            <person name="Harkins D.M."/>
            <person name="Durkin A.S."/>
            <person name="Brinkac L.M."/>
            <person name="Haft D.H."/>
            <person name="Selengut J.D."/>
            <person name="Sanka R."/>
            <person name="DePew J."/>
            <person name="Purushe J."/>
            <person name="Matthias M.A."/>
            <person name="Vinetz J.M."/>
            <person name="Sutton G.G."/>
            <person name="Nierman W.C."/>
            <person name="Fouts D.E."/>
        </authorList>
    </citation>
    <scope>NUCLEOTIDE SEQUENCE [LARGE SCALE GENOMIC DNA]</scope>
    <source>
        <strain evidence="1 2">CBC1416</strain>
    </source>
</reference>
<evidence type="ECO:0000313" key="2">
    <source>
        <dbReference type="Proteomes" id="UP000012149"/>
    </source>
</evidence>